<dbReference type="Proteomes" id="UP000475214">
    <property type="component" value="Unassembled WGS sequence"/>
</dbReference>
<organism evidence="4 5">
    <name type="scientific">Phytoactinopolyspora halotolerans</name>
    <dbReference type="NCBI Taxonomy" id="1981512"/>
    <lineage>
        <taxon>Bacteria</taxon>
        <taxon>Bacillati</taxon>
        <taxon>Actinomycetota</taxon>
        <taxon>Actinomycetes</taxon>
        <taxon>Jiangellales</taxon>
        <taxon>Jiangellaceae</taxon>
        <taxon>Phytoactinopolyspora</taxon>
    </lineage>
</organism>
<dbReference type="InterPro" id="IPR000182">
    <property type="entry name" value="GNAT_dom"/>
</dbReference>
<sequence length="159" mass="17328">MSAVPRKVVRVRELDLHVASFRDLSIETLYALLRLRVDVFVVEQQCAYPELDGRDTEPGTRHLWFADDDGSPVAYLRLLTDADGTARIGRVVVAAHARGAGLADRLIDAALAETAGRPCVLDAQAHLVDLYARHGFTVVGAEYLDDGIPHVPMARPATS</sequence>
<dbReference type="PANTHER" id="PTHR43877">
    <property type="entry name" value="AMINOALKYLPHOSPHONATE N-ACETYLTRANSFERASE-RELATED-RELATED"/>
    <property type="match status" value="1"/>
</dbReference>
<evidence type="ECO:0000259" key="3">
    <source>
        <dbReference type="PROSITE" id="PS51186"/>
    </source>
</evidence>
<evidence type="ECO:0000313" key="5">
    <source>
        <dbReference type="Proteomes" id="UP000475214"/>
    </source>
</evidence>
<dbReference type="PANTHER" id="PTHR43877:SF2">
    <property type="entry name" value="AMINOALKYLPHOSPHONATE N-ACETYLTRANSFERASE-RELATED"/>
    <property type="match status" value="1"/>
</dbReference>
<dbReference type="Gene3D" id="3.40.630.30">
    <property type="match status" value="1"/>
</dbReference>
<keyword evidence="1 4" id="KW-0808">Transferase</keyword>
<name>A0A6L9SK53_9ACTN</name>
<protein>
    <submittedName>
        <fullName evidence="4">GNAT family N-acetyltransferase</fullName>
    </submittedName>
</protein>
<proteinExistence type="predicted"/>
<dbReference type="PROSITE" id="PS51186">
    <property type="entry name" value="GNAT"/>
    <property type="match status" value="1"/>
</dbReference>
<keyword evidence="2" id="KW-0012">Acyltransferase</keyword>
<evidence type="ECO:0000313" key="4">
    <source>
        <dbReference type="EMBL" id="NEE04470.1"/>
    </source>
</evidence>
<accession>A0A6L9SK53</accession>
<dbReference type="CDD" id="cd04301">
    <property type="entry name" value="NAT_SF"/>
    <property type="match status" value="1"/>
</dbReference>
<dbReference type="InterPro" id="IPR050832">
    <property type="entry name" value="Bact_Acetyltransf"/>
</dbReference>
<gene>
    <name evidence="4" type="ORF">G1H10_30310</name>
</gene>
<dbReference type="EMBL" id="JAAGOA010000034">
    <property type="protein sequence ID" value="NEE04470.1"/>
    <property type="molecule type" value="Genomic_DNA"/>
</dbReference>
<dbReference type="GO" id="GO:0016747">
    <property type="term" value="F:acyltransferase activity, transferring groups other than amino-acyl groups"/>
    <property type="evidence" value="ECO:0007669"/>
    <property type="project" value="InterPro"/>
</dbReference>
<feature type="domain" description="N-acetyltransferase" evidence="3">
    <location>
        <begin position="19"/>
        <end position="158"/>
    </location>
</feature>
<comment type="caution">
    <text evidence="4">The sequence shown here is derived from an EMBL/GenBank/DDBJ whole genome shotgun (WGS) entry which is preliminary data.</text>
</comment>
<evidence type="ECO:0000256" key="1">
    <source>
        <dbReference type="ARBA" id="ARBA00022679"/>
    </source>
</evidence>
<reference evidence="4 5" key="1">
    <citation type="submission" date="2020-02" db="EMBL/GenBank/DDBJ databases">
        <authorList>
            <person name="Li X.-J."/>
            <person name="Han X.-M."/>
        </authorList>
    </citation>
    <scope>NUCLEOTIDE SEQUENCE [LARGE SCALE GENOMIC DNA]</scope>
    <source>
        <strain evidence="4 5">CCTCC AB 2017055</strain>
    </source>
</reference>
<dbReference type="SUPFAM" id="SSF55729">
    <property type="entry name" value="Acyl-CoA N-acyltransferases (Nat)"/>
    <property type="match status" value="1"/>
</dbReference>
<dbReference type="Pfam" id="PF13673">
    <property type="entry name" value="Acetyltransf_10"/>
    <property type="match status" value="1"/>
</dbReference>
<dbReference type="AlphaFoldDB" id="A0A6L9SK53"/>
<keyword evidence="5" id="KW-1185">Reference proteome</keyword>
<evidence type="ECO:0000256" key="2">
    <source>
        <dbReference type="ARBA" id="ARBA00023315"/>
    </source>
</evidence>
<dbReference type="InterPro" id="IPR016181">
    <property type="entry name" value="Acyl_CoA_acyltransferase"/>
</dbReference>